<dbReference type="EMBL" id="QGGH01000020">
    <property type="protein sequence ID" value="PWJ86961.1"/>
    <property type="molecule type" value="Genomic_DNA"/>
</dbReference>
<keyword evidence="4" id="KW-0808">Transferase</keyword>
<dbReference type="SMART" id="SM00911">
    <property type="entry name" value="HWE_HK"/>
    <property type="match status" value="1"/>
</dbReference>
<evidence type="ECO:0000256" key="7">
    <source>
        <dbReference type="ARBA" id="ARBA00022840"/>
    </source>
</evidence>
<comment type="caution">
    <text evidence="9">The sequence shown here is derived from an EMBL/GenBank/DDBJ whole genome shotgun (WGS) entry which is preliminary data.</text>
</comment>
<dbReference type="InterPro" id="IPR013656">
    <property type="entry name" value="PAS_4"/>
</dbReference>
<keyword evidence="6 9" id="KW-0418">Kinase</keyword>
<dbReference type="Proteomes" id="UP000245631">
    <property type="component" value="Unassembled WGS sequence"/>
</dbReference>
<evidence type="ECO:0000259" key="8">
    <source>
        <dbReference type="SMART" id="SM00911"/>
    </source>
</evidence>
<evidence type="ECO:0000313" key="9">
    <source>
        <dbReference type="EMBL" id="PWJ86961.1"/>
    </source>
</evidence>
<dbReference type="Pfam" id="PF08448">
    <property type="entry name" value="PAS_4"/>
    <property type="match status" value="2"/>
</dbReference>
<keyword evidence="3" id="KW-0597">Phosphoprotein</keyword>
<organism evidence="9 10">
    <name type="scientific">Rhizobium loti</name>
    <name type="common">Mesorhizobium loti</name>
    <dbReference type="NCBI Taxonomy" id="381"/>
    <lineage>
        <taxon>Bacteria</taxon>
        <taxon>Pseudomonadati</taxon>
        <taxon>Pseudomonadota</taxon>
        <taxon>Alphaproteobacteria</taxon>
        <taxon>Hyphomicrobiales</taxon>
        <taxon>Phyllobacteriaceae</taxon>
        <taxon>Mesorhizobium</taxon>
    </lineage>
</organism>
<proteinExistence type="predicted"/>
<evidence type="ECO:0000256" key="1">
    <source>
        <dbReference type="ARBA" id="ARBA00000085"/>
    </source>
</evidence>
<evidence type="ECO:0000256" key="4">
    <source>
        <dbReference type="ARBA" id="ARBA00022679"/>
    </source>
</evidence>
<dbReference type="GO" id="GO:0004673">
    <property type="term" value="F:protein histidine kinase activity"/>
    <property type="evidence" value="ECO:0007669"/>
    <property type="project" value="UniProtKB-EC"/>
</dbReference>
<dbReference type="PANTHER" id="PTHR41523">
    <property type="entry name" value="TWO-COMPONENT SYSTEM SENSOR PROTEIN"/>
    <property type="match status" value="1"/>
</dbReference>
<dbReference type="InterPro" id="IPR036890">
    <property type="entry name" value="HATPase_C_sf"/>
</dbReference>
<comment type="catalytic activity">
    <reaction evidence="1">
        <text>ATP + protein L-histidine = ADP + protein N-phospho-L-histidine.</text>
        <dbReference type="EC" id="2.7.13.3"/>
    </reaction>
</comment>
<dbReference type="InterPro" id="IPR011102">
    <property type="entry name" value="Sig_transdc_His_kinase_HWE"/>
</dbReference>
<keyword evidence="7" id="KW-0067">ATP-binding</keyword>
<sequence length="610" mass="67307">MGSLTRAYDWNKTGLGPPQGWPQSLRTTVKLMLQSRHPMFIWWGPDLIQFYNDAYRATLGPERHPTALGDRGKDCWAEIWHIIGPQIEYVMAGKGSTWHEDALVPVTRNGKREDVWWTYSYGPIDVDGEVGGVLVICNDVTERHLAKEALEDHTRYLEQLFEQAPGFIAVLQGPNHVFEIANAAYKRLVGDRTCVGKTVRDVIPEMEGQGFFELLDEVYRTGVAHVGRRVPVIFAGDAEALAKTRVVDFVYQPIILRTGESTGIFCEGIDVTDHVQAEEHLRLMNQELKHRVKNTLAMVSAIAGQTLRGTPSAAALATFHGRLAAFGKAHDTLTADTWATASVRNVVHDALEAHRTGQGRFIISGPEITLGSKQALSLALATHELATNAAKYGALSNNRGTVHVSWREEREGDAVTFHFEWIEAGGPPVTAPVKEGFGTRLVNRVLSADFGARVEIDYAPGGLVCRLLAPIQNLNQDRPICGRVIQMAKANCSDTHRRAVRRVVRLLVAEDGPRKRAGPPIPRDDMRAQRAHSCRCGAATLDDPEVMRPVTPGLANHNGKLEDHLAVVLLRLCKAISRLAARAKVIEVVLAVHRLEKKCPNNGLHADLVR</sequence>
<dbReference type="EC" id="2.7.13.3" evidence="2"/>
<dbReference type="InterPro" id="IPR035965">
    <property type="entry name" value="PAS-like_dom_sf"/>
</dbReference>
<evidence type="ECO:0000256" key="3">
    <source>
        <dbReference type="ARBA" id="ARBA00022553"/>
    </source>
</evidence>
<dbReference type="Pfam" id="PF07536">
    <property type="entry name" value="HWE_HK"/>
    <property type="match status" value="1"/>
</dbReference>
<dbReference type="GO" id="GO:0005524">
    <property type="term" value="F:ATP binding"/>
    <property type="evidence" value="ECO:0007669"/>
    <property type="project" value="UniProtKB-KW"/>
</dbReference>
<evidence type="ECO:0000256" key="2">
    <source>
        <dbReference type="ARBA" id="ARBA00012438"/>
    </source>
</evidence>
<reference evidence="9 10" key="1">
    <citation type="submission" date="2018-05" db="EMBL/GenBank/DDBJ databases">
        <title>Genomic Encyclopedia of Type Strains, Phase IV (KMG-IV): sequencing the most valuable type-strain genomes for metagenomic binning, comparative biology and taxonomic classification.</title>
        <authorList>
            <person name="Goeker M."/>
        </authorList>
    </citation>
    <scope>NUCLEOTIDE SEQUENCE [LARGE SCALE GENOMIC DNA]</scope>
    <source>
        <strain evidence="9 10">DSM 2626</strain>
    </source>
</reference>
<accession>A0A8E3B2B8</accession>
<evidence type="ECO:0000256" key="6">
    <source>
        <dbReference type="ARBA" id="ARBA00022777"/>
    </source>
</evidence>
<evidence type="ECO:0000313" key="10">
    <source>
        <dbReference type="Proteomes" id="UP000245631"/>
    </source>
</evidence>
<protein>
    <recommendedName>
        <fullName evidence="2">histidine kinase</fullName>
        <ecNumber evidence="2">2.7.13.3</ecNumber>
    </recommendedName>
</protein>
<keyword evidence="5" id="KW-0547">Nucleotide-binding</keyword>
<gene>
    <name evidence="9" type="ORF">C8D77_12059</name>
</gene>
<dbReference type="SUPFAM" id="SSF55785">
    <property type="entry name" value="PYP-like sensor domain (PAS domain)"/>
    <property type="match status" value="2"/>
</dbReference>
<dbReference type="Gene3D" id="3.30.565.10">
    <property type="entry name" value="Histidine kinase-like ATPase, C-terminal domain"/>
    <property type="match status" value="1"/>
</dbReference>
<evidence type="ECO:0000256" key="5">
    <source>
        <dbReference type="ARBA" id="ARBA00022741"/>
    </source>
</evidence>
<dbReference type="Gene3D" id="3.30.450.20">
    <property type="entry name" value="PAS domain"/>
    <property type="match status" value="2"/>
</dbReference>
<name>A0A8E3B2B8_RHILI</name>
<feature type="domain" description="Signal transduction histidine kinase HWE region" evidence="8">
    <location>
        <begin position="287"/>
        <end position="367"/>
    </location>
</feature>
<dbReference type="AlphaFoldDB" id="A0A8E3B2B8"/>
<dbReference type="PANTHER" id="PTHR41523:SF7">
    <property type="entry name" value="HISTIDINE KINASE"/>
    <property type="match status" value="1"/>
</dbReference>